<dbReference type="GO" id="GO:0009055">
    <property type="term" value="F:electron transfer activity"/>
    <property type="evidence" value="ECO:0007669"/>
    <property type="project" value="InterPro"/>
</dbReference>
<dbReference type="AlphaFoldDB" id="A0A381Q536"/>
<protein>
    <recommendedName>
        <fullName evidence="3">Cytochrome c</fullName>
    </recommendedName>
</protein>
<dbReference type="SUPFAM" id="SSF47175">
    <property type="entry name" value="Cytochromes"/>
    <property type="match status" value="1"/>
</dbReference>
<dbReference type="EMBL" id="UINC01001203">
    <property type="protein sequence ID" value="SUZ74180.1"/>
    <property type="molecule type" value="Genomic_DNA"/>
</dbReference>
<dbReference type="InterPro" id="IPR002321">
    <property type="entry name" value="Cyt_c_II"/>
</dbReference>
<evidence type="ECO:0000313" key="2">
    <source>
        <dbReference type="EMBL" id="SUZ74180.1"/>
    </source>
</evidence>
<evidence type="ECO:0000256" key="1">
    <source>
        <dbReference type="SAM" id="MobiDB-lite"/>
    </source>
</evidence>
<dbReference type="GO" id="GO:0020037">
    <property type="term" value="F:heme binding"/>
    <property type="evidence" value="ECO:0007669"/>
    <property type="project" value="InterPro"/>
</dbReference>
<dbReference type="GO" id="GO:0022900">
    <property type="term" value="P:electron transport chain"/>
    <property type="evidence" value="ECO:0007669"/>
    <property type="project" value="InterPro"/>
</dbReference>
<reference evidence="2" key="1">
    <citation type="submission" date="2018-05" db="EMBL/GenBank/DDBJ databases">
        <authorList>
            <person name="Lanie J.A."/>
            <person name="Ng W.-L."/>
            <person name="Kazmierczak K.M."/>
            <person name="Andrzejewski T.M."/>
            <person name="Davidsen T.M."/>
            <person name="Wayne K.J."/>
            <person name="Tettelin H."/>
            <person name="Glass J.I."/>
            <person name="Rusch D."/>
            <person name="Podicherti R."/>
            <person name="Tsui H.-C.T."/>
            <person name="Winkler M.E."/>
        </authorList>
    </citation>
    <scope>NUCLEOTIDE SEQUENCE</scope>
</reference>
<dbReference type="PRINTS" id="PR00608">
    <property type="entry name" value="CYTCHROMECII"/>
</dbReference>
<evidence type="ECO:0008006" key="3">
    <source>
        <dbReference type="Google" id="ProtNLM"/>
    </source>
</evidence>
<dbReference type="GO" id="GO:0005506">
    <property type="term" value="F:iron ion binding"/>
    <property type="evidence" value="ECO:0007669"/>
    <property type="project" value="InterPro"/>
</dbReference>
<proteinExistence type="predicted"/>
<dbReference type="Pfam" id="PF01322">
    <property type="entry name" value="Cytochrom_C_2"/>
    <property type="match status" value="1"/>
</dbReference>
<sequence length="211" mass="22660">MVPSEGWIQALRSSSQGTTTCELGPENALLRSSTKPDNAPQERKPNYPIPDLRYTITTRKVRGEAGMSRFSSKGATLLGLAILTGTSALGSEADVDYRHYSMEAIGGHMQAIVKILRQEVPHSGHLSIHANAIADMARVAPDLFPEGSQGREALPAIWEQPEDFAKRLDAFHSAAEAFKDAAESGDPESIGSAIGGLGQACKGCHDNYREE</sequence>
<feature type="region of interest" description="Disordered" evidence="1">
    <location>
        <begin position="29"/>
        <end position="48"/>
    </location>
</feature>
<dbReference type="PROSITE" id="PS51009">
    <property type="entry name" value="CYTCII"/>
    <property type="match status" value="1"/>
</dbReference>
<gene>
    <name evidence="2" type="ORF">METZ01_LOCUS27034</name>
</gene>
<accession>A0A381Q536</accession>
<dbReference type="InterPro" id="IPR010980">
    <property type="entry name" value="Cyt_c/b562"/>
</dbReference>
<organism evidence="2">
    <name type="scientific">marine metagenome</name>
    <dbReference type="NCBI Taxonomy" id="408172"/>
    <lineage>
        <taxon>unclassified sequences</taxon>
        <taxon>metagenomes</taxon>
        <taxon>ecological metagenomes</taxon>
    </lineage>
</organism>
<name>A0A381Q536_9ZZZZ</name>
<dbReference type="InterPro" id="IPR015984">
    <property type="entry name" value="Cyt_c_prime_subgr"/>
</dbReference>
<dbReference type="Gene3D" id="1.20.120.10">
    <property type="entry name" value="Cytochrome c/b562"/>
    <property type="match status" value="1"/>
</dbReference>